<dbReference type="SUPFAM" id="SSF52540">
    <property type="entry name" value="P-loop containing nucleoside triphosphate hydrolases"/>
    <property type="match status" value="1"/>
</dbReference>
<evidence type="ECO:0000256" key="9">
    <source>
        <dbReference type="SAM" id="Phobius"/>
    </source>
</evidence>
<protein>
    <submittedName>
        <fullName evidence="12">ATP-binding cassette subfamily B protein/ATP-binding cassette subfamily C protein</fullName>
    </submittedName>
</protein>
<name>A0A318SBV2_9DEIO</name>
<dbReference type="GO" id="GO:0005524">
    <property type="term" value="F:ATP binding"/>
    <property type="evidence" value="ECO:0007669"/>
    <property type="project" value="UniProtKB-KW"/>
</dbReference>
<dbReference type="PROSITE" id="PS50929">
    <property type="entry name" value="ABC_TM1F"/>
    <property type="match status" value="1"/>
</dbReference>
<feature type="transmembrane region" description="Helical" evidence="9">
    <location>
        <begin position="71"/>
        <end position="93"/>
    </location>
</feature>
<dbReference type="PROSITE" id="PS50893">
    <property type="entry name" value="ABC_TRANSPORTER_2"/>
    <property type="match status" value="1"/>
</dbReference>
<evidence type="ECO:0000256" key="8">
    <source>
        <dbReference type="ARBA" id="ARBA00023136"/>
    </source>
</evidence>
<dbReference type="RefSeq" id="WP_110888916.1">
    <property type="nucleotide sequence ID" value="NZ_QJSX01000029.1"/>
</dbReference>
<dbReference type="CDD" id="cd07346">
    <property type="entry name" value="ABC_6TM_exporters"/>
    <property type="match status" value="1"/>
</dbReference>
<organism evidence="12 13">
    <name type="scientific">Deinococcus yavapaiensis KR-236</name>
    <dbReference type="NCBI Taxonomy" id="694435"/>
    <lineage>
        <taxon>Bacteria</taxon>
        <taxon>Thermotogati</taxon>
        <taxon>Deinococcota</taxon>
        <taxon>Deinococci</taxon>
        <taxon>Deinococcales</taxon>
        <taxon>Deinococcaceae</taxon>
        <taxon>Deinococcus</taxon>
    </lineage>
</organism>
<keyword evidence="6 12" id="KW-0067">ATP-binding</keyword>
<dbReference type="PROSITE" id="PS00211">
    <property type="entry name" value="ABC_TRANSPORTER_1"/>
    <property type="match status" value="1"/>
</dbReference>
<dbReference type="InterPro" id="IPR003439">
    <property type="entry name" value="ABC_transporter-like_ATP-bd"/>
</dbReference>
<dbReference type="Pfam" id="PF00005">
    <property type="entry name" value="ABC_tran"/>
    <property type="match status" value="1"/>
</dbReference>
<evidence type="ECO:0000256" key="4">
    <source>
        <dbReference type="ARBA" id="ARBA00022692"/>
    </source>
</evidence>
<evidence type="ECO:0000256" key="6">
    <source>
        <dbReference type="ARBA" id="ARBA00022840"/>
    </source>
</evidence>
<keyword evidence="3" id="KW-1003">Cell membrane</keyword>
<dbReference type="Gene3D" id="1.20.1560.10">
    <property type="entry name" value="ABC transporter type 1, transmembrane domain"/>
    <property type="match status" value="1"/>
</dbReference>
<dbReference type="SUPFAM" id="SSF90123">
    <property type="entry name" value="ABC transporter transmembrane region"/>
    <property type="match status" value="1"/>
</dbReference>
<dbReference type="InterPro" id="IPR036640">
    <property type="entry name" value="ABC1_TM_sf"/>
</dbReference>
<accession>A0A318SBV2</accession>
<sequence length="590" mass="64456">MSSSRSSDSRSTRAALKVLARYLGPQWALVTLLLVLLLSSIGLQLLTPQILASYIDVAREQGALATLQRFAFTYIVLGLLVQLFSAGATYVGANVGWTATNRLRADLMRHLLKLDMSYHKERTPGEMIERVDGDVTALSNFFSQFSVRVFGAALLLLGSLVMFWREDVRVGAIVTVFACFTLFALLRARRVGVEPSKKEREASAELYGFIEERLTGLDDVRALGGGAHALRGFLGVQKNFFWKAYRAWIARSVVWQLSFLMFAIGYVGILGLAVGFYAAGTITLGTAYLYYTYMTLIEDPIDQLTQQLQELQKAGAGLIRIGEVFGLSTELREGAREVPSGATEVAFRDVSFAYGDTPVLKDVDFTLRAGRTLGLLGRTGSGKTTLTRLVSRLYDPTAGSVTLSGIDTRDLSLESLREHVAVVTQDVQLFQASIRDNLTLFDDRLPDERVAAALEEVGLGDWLASQADGLDSALASGSLSAGEAQLLAFARVLLRDPGLVILDEPSSRLDPATEARLTKAMERLLLHRTAIVIAHRLDTVARADDILVLGDGEIVEFGPREALACRPSSRYSQLLRAASQGRADFEEVLS</sequence>
<evidence type="ECO:0000256" key="3">
    <source>
        <dbReference type="ARBA" id="ARBA00022475"/>
    </source>
</evidence>
<feature type="transmembrane region" description="Helical" evidence="9">
    <location>
        <begin position="170"/>
        <end position="188"/>
    </location>
</feature>
<dbReference type="InterPro" id="IPR039421">
    <property type="entry name" value="Type_1_exporter"/>
</dbReference>
<dbReference type="PANTHER" id="PTHR43394:SF1">
    <property type="entry name" value="ATP-BINDING CASSETTE SUB-FAMILY B MEMBER 10, MITOCHONDRIAL"/>
    <property type="match status" value="1"/>
</dbReference>
<dbReference type="AlphaFoldDB" id="A0A318SBV2"/>
<dbReference type="GO" id="GO:0005886">
    <property type="term" value="C:plasma membrane"/>
    <property type="evidence" value="ECO:0007669"/>
    <property type="project" value="UniProtKB-SubCell"/>
</dbReference>
<feature type="transmembrane region" description="Helical" evidence="9">
    <location>
        <begin position="248"/>
        <end position="269"/>
    </location>
</feature>
<evidence type="ECO:0000256" key="1">
    <source>
        <dbReference type="ARBA" id="ARBA00004651"/>
    </source>
</evidence>
<comment type="subcellular location">
    <subcellularLocation>
        <location evidence="1">Cell membrane</location>
        <topology evidence="1">Multi-pass membrane protein</topology>
    </subcellularLocation>
</comment>
<feature type="transmembrane region" description="Helical" evidence="9">
    <location>
        <begin position="27"/>
        <end position="51"/>
    </location>
</feature>
<evidence type="ECO:0000259" key="10">
    <source>
        <dbReference type="PROSITE" id="PS50893"/>
    </source>
</evidence>
<dbReference type="Gene3D" id="3.40.50.300">
    <property type="entry name" value="P-loop containing nucleotide triphosphate hydrolases"/>
    <property type="match status" value="1"/>
</dbReference>
<evidence type="ECO:0000313" key="13">
    <source>
        <dbReference type="Proteomes" id="UP000248326"/>
    </source>
</evidence>
<keyword evidence="5" id="KW-0547">Nucleotide-binding</keyword>
<dbReference type="EMBL" id="QJSX01000029">
    <property type="protein sequence ID" value="PYE48402.1"/>
    <property type="molecule type" value="Genomic_DNA"/>
</dbReference>
<keyword evidence="4 9" id="KW-0812">Transmembrane</keyword>
<dbReference type="InterPro" id="IPR017871">
    <property type="entry name" value="ABC_transporter-like_CS"/>
</dbReference>
<reference evidence="12 13" key="1">
    <citation type="submission" date="2018-06" db="EMBL/GenBank/DDBJ databases">
        <title>Genomic Encyclopedia of Type Strains, Phase IV (KMG-IV): sequencing the most valuable type-strain genomes for metagenomic binning, comparative biology and taxonomic classification.</title>
        <authorList>
            <person name="Goeker M."/>
        </authorList>
    </citation>
    <scope>NUCLEOTIDE SEQUENCE [LARGE SCALE GENOMIC DNA]</scope>
    <source>
        <strain evidence="12 13">DSM 18048</strain>
    </source>
</reference>
<dbReference type="GO" id="GO:0015421">
    <property type="term" value="F:ABC-type oligopeptide transporter activity"/>
    <property type="evidence" value="ECO:0007669"/>
    <property type="project" value="TreeGrafter"/>
</dbReference>
<dbReference type="InterPro" id="IPR027417">
    <property type="entry name" value="P-loop_NTPase"/>
</dbReference>
<evidence type="ECO:0000256" key="2">
    <source>
        <dbReference type="ARBA" id="ARBA00022448"/>
    </source>
</evidence>
<keyword evidence="7 9" id="KW-1133">Transmembrane helix</keyword>
<dbReference type="Proteomes" id="UP000248326">
    <property type="component" value="Unassembled WGS sequence"/>
</dbReference>
<evidence type="ECO:0000256" key="7">
    <source>
        <dbReference type="ARBA" id="ARBA00022989"/>
    </source>
</evidence>
<dbReference type="PANTHER" id="PTHR43394">
    <property type="entry name" value="ATP-DEPENDENT PERMEASE MDL1, MITOCHONDRIAL"/>
    <property type="match status" value="1"/>
</dbReference>
<feature type="domain" description="ABC transporter" evidence="10">
    <location>
        <begin position="345"/>
        <end position="576"/>
    </location>
</feature>
<dbReference type="GO" id="GO:0016887">
    <property type="term" value="F:ATP hydrolysis activity"/>
    <property type="evidence" value="ECO:0007669"/>
    <property type="project" value="InterPro"/>
</dbReference>
<comment type="caution">
    <text evidence="12">The sequence shown here is derived from an EMBL/GenBank/DDBJ whole genome shotgun (WGS) entry which is preliminary data.</text>
</comment>
<dbReference type="SMART" id="SM00382">
    <property type="entry name" value="AAA"/>
    <property type="match status" value="1"/>
</dbReference>
<dbReference type="FunFam" id="3.40.50.300:FF:000299">
    <property type="entry name" value="ABC transporter ATP-binding protein/permease"/>
    <property type="match status" value="1"/>
</dbReference>
<dbReference type="InterPro" id="IPR011527">
    <property type="entry name" value="ABC1_TM_dom"/>
</dbReference>
<gene>
    <name evidence="12" type="ORF">DES52_12921</name>
</gene>
<evidence type="ECO:0000313" key="12">
    <source>
        <dbReference type="EMBL" id="PYE48402.1"/>
    </source>
</evidence>
<dbReference type="InterPro" id="IPR003593">
    <property type="entry name" value="AAA+_ATPase"/>
</dbReference>
<evidence type="ECO:0000259" key="11">
    <source>
        <dbReference type="PROSITE" id="PS50929"/>
    </source>
</evidence>
<feature type="transmembrane region" description="Helical" evidence="9">
    <location>
        <begin position="145"/>
        <end position="164"/>
    </location>
</feature>
<keyword evidence="2" id="KW-0813">Transport</keyword>
<dbReference type="OrthoDB" id="9769895at2"/>
<evidence type="ECO:0000256" key="5">
    <source>
        <dbReference type="ARBA" id="ARBA00022741"/>
    </source>
</evidence>
<keyword evidence="8 9" id="KW-0472">Membrane</keyword>
<feature type="domain" description="ABC transmembrane type-1" evidence="11">
    <location>
        <begin position="32"/>
        <end position="313"/>
    </location>
</feature>
<dbReference type="Pfam" id="PF00664">
    <property type="entry name" value="ABC_membrane"/>
    <property type="match status" value="1"/>
</dbReference>
<proteinExistence type="predicted"/>
<keyword evidence="13" id="KW-1185">Reference proteome</keyword>